<evidence type="ECO:0000256" key="4">
    <source>
        <dbReference type="ARBA" id="ARBA00022989"/>
    </source>
</evidence>
<evidence type="ECO:0000256" key="5">
    <source>
        <dbReference type="ARBA" id="ARBA00023136"/>
    </source>
</evidence>
<protein>
    <recommendedName>
        <fullName evidence="11">Ionotropic glutamate receptor C-terminal domain-containing protein</fullName>
    </recommendedName>
</protein>
<feature type="transmembrane region" description="Helical" evidence="8">
    <location>
        <begin position="190"/>
        <end position="211"/>
    </location>
</feature>
<dbReference type="InterPro" id="IPR052192">
    <property type="entry name" value="Insect_Ionotropic_Sensory_Rcpt"/>
</dbReference>
<evidence type="ECO:0000256" key="1">
    <source>
        <dbReference type="ARBA" id="ARBA00004651"/>
    </source>
</evidence>
<name>A0ABQ9Z5Q8_9CRUS</name>
<keyword evidence="5 8" id="KW-0472">Membrane</keyword>
<dbReference type="SUPFAM" id="SSF53850">
    <property type="entry name" value="Periplasmic binding protein-like II"/>
    <property type="match status" value="1"/>
</dbReference>
<evidence type="ECO:0000256" key="8">
    <source>
        <dbReference type="SAM" id="Phobius"/>
    </source>
</evidence>
<dbReference type="Proteomes" id="UP001234178">
    <property type="component" value="Unassembled WGS sequence"/>
</dbReference>
<dbReference type="PANTHER" id="PTHR42643">
    <property type="entry name" value="IONOTROPIC RECEPTOR 20A-RELATED"/>
    <property type="match status" value="1"/>
</dbReference>
<evidence type="ECO:0000313" key="9">
    <source>
        <dbReference type="EMBL" id="KAK4008210.1"/>
    </source>
</evidence>
<keyword evidence="6" id="KW-0675">Receptor</keyword>
<dbReference type="PANTHER" id="PTHR42643:SF24">
    <property type="entry name" value="IONOTROPIC RECEPTOR 60A"/>
    <property type="match status" value="1"/>
</dbReference>
<dbReference type="EMBL" id="JAOYFB010000002">
    <property type="protein sequence ID" value="KAK4008210.1"/>
    <property type="molecule type" value="Genomic_DNA"/>
</dbReference>
<evidence type="ECO:0000256" key="7">
    <source>
        <dbReference type="ARBA" id="ARBA00023180"/>
    </source>
</evidence>
<keyword evidence="7" id="KW-0325">Glycoprotein</keyword>
<comment type="caution">
    <text evidence="9">The sequence shown here is derived from an EMBL/GenBank/DDBJ whole genome shotgun (WGS) entry which is preliminary data.</text>
</comment>
<evidence type="ECO:0000256" key="3">
    <source>
        <dbReference type="ARBA" id="ARBA00022692"/>
    </source>
</evidence>
<evidence type="ECO:0000256" key="6">
    <source>
        <dbReference type="ARBA" id="ARBA00023170"/>
    </source>
</evidence>
<comment type="subcellular location">
    <subcellularLocation>
        <location evidence="1">Cell membrane</location>
        <topology evidence="1">Multi-pass membrane protein</topology>
    </subcellularLocation>
</comment>
<keyword evidence="10" id="KW-1185">Reference proteome</keyword>
<keyword evidence="2" id="KW-1003">Cell membrane</keyword>
<sequence>MVVLVNAYTGTLMSYLTVPKLKPIVNTLAELADRHDTQMTVNFELGKARMFLEATSGPNKIIGDSLRKNPQFLAKGNAQEALKNVLERGATYFTNRSQVKFFMAMDMKSHPKCRMTSSDPVPFIEYYSSGFPKNGRKNRIINHDLQYLKESGLLLNWLKKYTPNVDKCMLGKTKPRGRVTSLTPLDLSSAFALLAIGVGLSLFTFLLEIFASFRLTQKKRHVDEAKVLTFGEMSGEPSSAFRRSEAISPK</sequence>
<evidence type="ECO:0000256" key="2">
    <source>
        <dbReference type="ARBA" id="ARBA00022475"/>
    </source>
</evidence>
<keyword evidence="3 8" id="KW-0812">Transmembrane</keyword>
<organism evidence="9 10">
    <name type="scientific">Daphnia magna</name>
    <dbReference type="NCBI Taxonomy" id="35525"/>
    <lineage>
        <taxon>Eukaryota</taxon>
        <taxon>Metazoa</taxon>
        <taxon>Ecdysozoa</taxon>
        <taxon>Arthropoda</taxon>
        <taxon>Crustacea</taxon>
        <taxon>Branchiopoda</taxon>
        <taxon>Diplostraca</taxon>
        <taxon>Cladocera</taxon>
        <taxon>Anomopoda</taxon>
        <taxon>Daphniidae</taxon>
        <taxon>Daphnia</taxon>
    </lineage>
</organism>
<gene>
    <name evidence="9" type="ORF">OUZ56_013361</name>
</gene>
<keyword evidence="4 8" id="KW-1133">Transmembrane helix</keyword>
<evidence type="ECO:0008006" key="11">
    <source>
        <dbReference type="Google" id="ProtNLM"/>
    </source>
</evidence>
<evidence type="ECO:0000313" key="10">
    <source>
        <dbReference type="Proteomes" id="UP001234178"/>
    </source>
</evidence>
<accession>A0ABQ9Z5Q8</accession>
<proteinExistence type="predicted"/>
<reference evidence="9 10" key="1">
    <citation type="journal article" date="2023" name="Nucleic Acids Res.">
        <title>The hologenome of Daphnia magna reveals possible DNA methylation and microbiome-mediated evolution of the host genome.</title>
        <authorList>
            <person name="Chaturvedi A."/>
            <person name="Li X."/>
            <person name="Dhandapani V."/>
            <person name="Marshall H."/>
            <person name="Kissane S."/>
            <person name="Cuenca-Cambronero M."/>
            <person name="Asole G."/>
            <person name="Calvet F."/>
            <person name="Ruiz-Romero M."/>
            <person name="Marangio P."/>
            <person name="Guigo R."/>
            <person name="Rago D."/>
            <person name="Mirbahai L."/>
            <person name="Eastwood N."/>
            <person name="Colbourne J.K."/>
            <person name="Zhou J."/>
            <person name="Mallon E."/>
            <person name="Orsini L."/>
        </authorList>
    </citation>
    <scope>NUCLEOTIDE SEQUENCE [LARGE SCALE GENOMIC DNA]</scope>
    <source>
        <strain evidence="9">LRV0_1</strain>
    </source>
</reference>